<dbReference type="InterPro" id="IPR045107">
    <property type="entry name" value="SAC3/GANP/THP3"/>
</dbReference>
<proteinExistence type="predicted"/>
<dbReference type="Gene3D" id="1.25.40.990">
    <property type="match status" value="1"/>
</dbReference>
<protein>
    <recommendedName>
        <fullName evidence="1">SAC3/GANP/THP3 conserved domain-containing protein</fullName>
    </recommendedName>
</protein>
<sequence>MDDYFREVCTRNAVLSKLDQEKLYQHLINRIENNGQVAVQAPIQNKKNQKTKNNQNRQVTQRKVYSTMTKENENMLYFKVLTQSILSTGEMSLFTRDAYLKSAYYCLEHSELKQSYISLTRLAREIYPTLLRTSEHDQNLSIEYEQVLGLYTLFIIVQNDESDQSITSFLRSNPNLVHIKSVKFSLKVMNAISSKNYYRFFKLYNLCVDDRSKSLMQTYLKHSRVDAFQYIQKSYYSIPASYVSKLLLFDNCEEFLNWLNKEVEERNKRHKDKLPVKLIDVSSMEVIEDKETIVFKRPPNNLIIR</sequence>
<name>A0AAW2YME7_9EUKA</name>
<keyword evidence="3" id="KW-1185">Reference proteome</keyword>
<evidence type="ECO:0000313" key="2">
    <source>
        <dbReference type="EMBL" id="KAL0478676.1"/>
    </source>
</evidence>
<evidence type="ECO:0000259" key="1">
    <source>
        <dbReference type="Pfam" id="PF03399"/>
    </source>
</evidence>
<comment type="caution">
    <text evidence="2">The sequence shown here is derived from an EMBL/GenBank/DDBJ whole genome shotgun (WGS) entry which is preliminary data.</text>
</comment>
<dbReference type="Proteomes" id="UP001431209">
    <property type="component" value="Unassembled WGS sequence"/>
</dbReference>
<dbReference type="PANTHER" id="PTHR12436">
    <property type="entry name" value="80 KDA MCM3-ASSOCIATED PROTEIN"/>
    <property type="match status" value="1"/>
</dbReference>
<organism evidence="2 3">
    <name type="scientific">Acrasis kona</name>
    <dbReference type="NCBI Taxonomy" id="1008807"/>
    <lineage>
        <taxon>Eukaryota</taxon>
        <taxon>Discoba</taxon>
        <taxon>Heterolobosea</taxon>
        <taxon>Tetramitia</taxon>
        <taxon>Eutetramitia</taxon>
        <taxon>Acrasidae</taxon>
        <taxon>Acrasis</taxon>
    </lineage>
</organism>
<accession>A0AAW2YME7</accession>
<evidence type="ECO:0000313" key="3">
    <source>
        <dbReference type="Proteomes" id="UP001431209"/>
    </source>
</evidence>
<feature type="domain" description="SAC3/GANP/THP3 conserved" evidence="1">
    <location>
        <begin position="70"/>
        <end position="260"/>
    </location>
</feature>
<reference evidence="2 3" key="1">
    <citation type="submission" date="2024-03" db="EMBL/GenBank/DDBJ databases">
        <title>The Acrasis kona genome and developmental transcriptomes reveal deep origins of eukaryotic multicellular pathways.</title>
        <authorList>
            <person name="Sheikh S."/>
            <person name="Fu C.-J."/>
            <person name="Brown M.W."/>
            <person name="Baldauf S.L."/>
        </authorList>
    </citation>
    <scope>NUCLEOTIDE SEQUENCE [LARGE SCALE GENOMIC DNA]</scope>
    <source>
        <strain evidence="2 3">ATCC MYA-3509</strain>
    </source>
</reference>
<dbReference type="GO" id="GO:0005634">
    <property type="term" value="C:nucleus"/>
    <property type="evidence" value="ECO:0007669"/>
    <property type="project" value="TreeGrafter"/>
</dbReference>
<dbReference type="Pfam" id="PF03399">
    <property type="entry name" value="SAC3_GANP"/>
    <property type="match status" value="1"/>
</dbReference>
<dbReference type="AlphaFoldDB" id="A0AAW2YME7"/>
<dbReference type="InterPro" id="IPR005062">
    <property type="entry name" value="SAC3/GANP/THP3_conserved"/>
</dbReference>
<dbReference type="EMBL" id="JAOPGA020000460">
    <property type="protein sequence ID" value="KAL0478676.1"/>
    <property type="molecule type" value="Genomic_DNA"/>
</dbReference>
<gene>
    <name evidence="2" type="ORF">AKO1_008288</name>
</gene>